<accession>A0ABS8G813</accession>
<reference evidence="1 2" key="1">
    <citation type="submission" date="2021-10" db="EMBL/GenBank/DDBJ databases">
        <title>Draft genome of Aestuariibacter halophilus JC2043.</title>
        <authorList>
            <person name="Emsley S.A."/>
            <person name="Pfannmuller K.M."/>
            <person name="Ushijima B."/>
            <person name="Saw J.H."/>
            <person name="Videau P."/>
        </authorList>
    </citation>
    <scope>NUCLEOTIDE SEQUENCE [LARGE SCALE GENOMIC DNA]</scope>
    <source>
        <strain evidence="1 2">JC2043</strain>
    </source>
</reference>
<evidence type="ECO:0000313" key="2">
    <source>
        <dbReference type="Proteomes" id="UP001520878"/>
    </source>
</evidence>
<comment type="caution">
    <text evidence="1">The sequence shown here is derived from an EMBL/GenBank/DDBJ whole genome shotgun (WGS) entry which is preliminary data.</text>
</comment>
<gene>
    <name evidence="1" type="ORF">LJ739_10770</name>
</gene>
<keyword evidence="2" id="KW-1185">Reference proteome</keyword>
<dbReference type="Proteomes" id="UP001520878">
    <property type="component" value="Unassembled WGS sequence"/>
</dbReference>
<proteinExistence type="predicted"/>
<dbReference type="EMBL" id="JAJEWP010000002">
    <property type="protein sequence ID" value="MCC2616724.1"/>
    <property type="molecule type" value="Genomic_DNA"/>
</dbReference>
<name>A0ABS8G813_9ALTE</name>
<evidence type="ECO:0000313" key="1">
    <source>
        <dbReference type="EMBL" id="MCC2616724.1"/>
    </source>
</evidence>
<organism evidence="1 2">
    <name type="scientific">Fluctibacter halophilus</name>
    <dbReference type="NCBI Taxonomy" id="226011"/>
    <lineage>
        <taxon>Bacteria</taxon>
        <taxon>Pseudomonadati</taxon>
        <taxon>Pseudomonadota</taxon>
        <taxon>Gammaproteobacteria</taxon>
        <taxon>Alteromonadales</taxon>
        <taxon>Alteromonadaceae</taxon>
        <taxon>Fluctibacter</taxon>
    </lineage>
</organism>
<sequence>MPLLTFSVSAQTARHVLGVFAGATHFDSETNSTFGIEYEYRINPQWGMGAVYERTPDAHHHDGVTVALASAFYHPDQHWRFGVGVGEERVGGGHPHSETLYRISGNYDFHFDQFGVAPTLAVDVIDGDTAYVAGIAFTYAF</sequence>
<evidence type="ECO:0008006" key="3">
    <source>
        <dbReference type="Google" id="ProtNLM"/>
    </source>
</evidence>
<protein>
    <recommendedName>
        <fullName evidence="3">Outer membrane protein beta-barrel domain-containing protein</fullName>
    </recommendedName>
</protein>